<dbReference type="PANTHER" id="PTHR43232">
    <property type="entry name" value="MOLYBDENUM COFACTOR BIOSYNTHESIS PROTEIN B"/>
    <property type="match status" value="1"/>
</dbReference>
<dbReference type="SUPFAM" id="SSF53218">
    <property type="entry name" value="Molybdenum cofactor biosynthesis proteins"/>
    <property type="match status" value="1"/>
</dbReference>
<keyword evidence="5 6" id="KW-0501">Molybdenum cofactor biosynthesis</keyword>
<evidence type="ECO:0000256" key="3">
    <source>
        <dbReference type="ARBA" id="ARBA00006112"/>
    </source>
</evidence>
<evidence type="ECO:0000256" key="4">
    <source>
        <dbReference type="ARBA" id="ARBA00015262"/>
    </source>
</evidence>
<dbReference type="PROSITE" id="PS01078">
    <property type="entry name" value="MOCF_BIOSYNTHESIS_1"/>
    <property type="match status" value="1"/>
</dbReference>
<evidence type="ECO:0000313" key="9">
    <source>
        <dbReference type="Proteomes" id="UP001596022"/>
    </source>
</evidence>
<dbReference type="InterPro" id="IPR012245">
    <property type="entry name" value="MoaB"/>
</dbReference>
<evidence type="ECO:0000259" key="7">
    <source>
        <dbReference type="SMART" id="SM00852"/>
    </source>
</evidence>
<comment type="similarity">
    <text evidence="3 6">Belongs to the MoaB/Mog family.</text>
</comment>
<gene>
    <name evidence="8" type="ORF">ACFO4N_05965</name>
</gene>
<evidence type="ECO:0000313" key="8">
    <source>
        <dbReference type="EMBL" id="MFC4618274.1"/>
    </source>
</evidence>
<dbReference type="PIRSF" id="PIRSF006443">
    <property type="entry name" value="MoaB"/>
    <property type="match status" value="1"/>
</dbReference>
<dbReference type="NCBIfam" id="TIGR00177">
    <property type="entry name" value="molyb_syn"/>
    <property type="match status" value="1"/>
</dbReference>
<name>A0ABV9GM86_9BACL</name>
<dbReference type="Pfam" id="PF00994">
    <property type="entry name" value="MoCF_biosynth"/>
    <property type="match status" value="1"/>
</dbReference>
<reference evidence="9" key="1">
    <citation type="journal article" date="2019" name="Int. J. Syst. Evol. Microbiol.">
        <title>The Global Catalogue of Microorganisms (GCM) 10K type strain sequencing project: providing services to taxonomists for standard genome sequencing and annotation.</title>
        <authorList>
            <consortium name="The Broad Institute Genomics Platform"/>
            <consortium name="The Broad Institute Genome Sequencing Center for Infectious Disease"/>
            <person name="Wu L."/>
            <person name="Ma J."/>
        </authorList>
    </citation>
    <scope>NUCLEOTIDE SEQUENCE [LARGE SCALE GENOMIC DNA]</scope>
    <source>
        <strain evidence="9">CGMCC 1.16306</strain>
    </source>
</reference>
<sequence>MTVHDHRRQAPQSVTCAVLTVSDTRTMETDRSGRLIAELLKDAGHSIKVTAIEKDEKDAIGLSLQRWLMDPKIEAILINGGTGIAPRDVTIEVVQPLLDKELPGFGELFRLLSFTDDIGSAAMLSRALAGSAAGKAIFTMPGSQGAVRLAMERLILPELGHIVSEIKKST</sequence>
<dbReference type="Proteomes" id="UP001596022">
    <property type="component" value="Unassembled WGS sequence"/>
</dbReference>
<proteinExistence type="inferred from homology"/>
<evidence type="ECO:0000256" key="5">
    <source>
        <dbReference type="ARBA" id="ARBA00023150"/>
    </source>
</evidence>
<feature type="domain" description="MoaB/Mog" evidence="7">
    <location>
        <begin position="17"/>
        <end position="162"/>
    </location>
</feature>
<dbReference type="Gene3D" id="3.40.980.10">
    <property type="entry name" value="MoaB/Mog-like domain"/>
    <property type="match status" value="1"/>
</dbReference>
<comment type="pathway">
    <text evidence="2 6">Cofactor biosynthesis; molybdopterin biosynthesis.</text>
</comment>
<keyword evidence="9" id="KW-1185">Reference proteome</keyword>
<evidence type="ECO:0000256" key="6">
    <source>
        <dbReference type="PIRNR" id="PIRNR006443"/>
    </source>
</evidence>
<comment type="caution">
    <text evidence="8">The sequence shown here is derived from an EMBL/GenBank/DDBJ whole genome shotgun (WGS) entry which is preliminary data.</text>
</comment>
<accession>A0ABV9GM86</accession>
<dbReference type="SMART" id="SM00852">
    <property type="entry name" value="MoCF_biosynth"/>
    <property type="match status" value="1"/>
</dbReference>
<dbReference type="InterPro" id="IPR008284">
    <property type="entry name" value="MoCF_biosynth_CS"/>
</dbReference>
<dbReference type="InterPro" id="IPR001453">
    <property type="entry name" value="MoaB/Mog_dom"/>
</dbReference>
<organism evidence="8 9">
    <name type="scientific">Camelliibacillus cellulosilyticus</name>
    <dbReference type="NCBI Taxonomy" id="2174486"/>
    <lineage>
        <taxon>Bacteria</taxon>
        <taxon>Bacillati</taxon>
        <taxon>Bacillota</taxon>
        <taxon>Bacilli</taxon>
        <taxon>Bacillales</taxon>
        <taxon>Sporolactobacillaceae</taxon>
        <taxon>Camelliibacillus</taxon>
    </lineage>
</organism>
<evidence type="ECO:0000256" key="1">
    <source>
        <dbReference type="ARBA" id="ARBA00003487"/>
    </source>
</evidence>
<dbReference type="EMBL" id="JBHSFW010000001">
    <property type="protein sequence ID" value="MFC4618274.1"/>
    <property type="molecule type" value="Genomic_DNA"/>
</dbReference>
<dbReference type="InterPro" id="IPR036425">
    <property type="entry name" value="MoaB/Mog-like_dom_sf"/>
</dbReference>
<comment type="function">
    <text evidence="1 6">May be involved in the biosynthesis of molybdopterin.</text>
</comment>
<evidence type="ECO:0000256" key="2">
    <source>
        <dbReference type="ARBA" id="ARBA00005046"/>
    </source>
</evidence>
<dbReference type="CDD" id="cd00886">
    <property type="entry name" value="MogA_MoaB"/>
    <property type="match status" value="1"/>
</dbReference>
<dbReference type="RefSeq" id="WP_376845273.1">
    <property type="nucleotide sequence ID" value="NZ_JBHSFW010000001.1"/>
</dbReference>
<protein>
    <recommendedName>
        <fullName evidence="4 6">Molybdenum cofactor biosynthesis protein B</fullName>
    </recommendedName>
</protein>
<dbReference type="PANTHER" id="PTHR43232:SF2">
    <property type="entry name" value="MOLYBDENUM COFACTOR BIOSYNTHESIS PROTEIN B"/>
    <property type="match status" value="1"/>
</dbReference>